<comment type="caution">
    <text evidence="1">The sequence shown here is derived from an EMBL/GenBank/DDBJ whole genome shotgun (WGS) entry which is preliminary data.</text>
</comment>
<evidence type="ECO:0000313" key="1">
    <source>
        <dbReference type="EMBL" id="CAG8566995.1"/>
    </source>
</evidence>
<protein>
    <submittedName>
        <fullName evidence="1">20488_t:CDS:1</fullName>
    </submittedName>
</protein>
<dbReference type="EMBL" id="CAJVQC010006446">
    <property type="protein sequence ID" value="CAG8566995.1"/>
    <property type="molecule type" value="Genomic_DNA"/>
</dbReference>
<name>A0ACA9M4G8_9GLOM</name>
<gene>
    <name evidence="1" type="ORF">RPERSI_LOCUS4593</name>
</gene>
<accession>A0ACA9M4G8</accession>
<reference evidence="1" key="1">
    <citation type="submission" date="2021-06" db="EMBL/GenBank/DDBJ databases">
        <authorList>
            <person name="Kallberg Y."/>
            <person name="Tangrot J."/>
            <person name="Rosling A."/>
        </authorList>
    </citation>
    <scope>NUCLEOTIDE SEQUENCE</scope>
    <source>
        <strain evidence="1">MA461A</strain>
    </source>
</reference>
<organism evidence="1 2">
    <name type="scientific">Racocetra persica</name>
    <dbReference type="NCBI Taxonomy" id="160502"/>
    <lineage>
        <taxon>Eukaryota</taxon>
        <taxon>Fungi</taxon>
        <taxon>Fungi incertae sedis</taxon>
        <taxon>Mucoromycota</taxon>
        <taxon>Glomeromycotina</taxon>
        <taxon>Glomeromycetes</taxon>
        <taxon>Diversisporales</taxon>
        <taxon>Gigasporaceae</taxon>
        <taxon>Racocetra</taxon>
    </lineage>
</organism>
<dbReference type="Proteomes" id="UP000789920">
    <property type="component" value="Unassembled WGS sequence"/>
</dbReference>
<proteinExistence type="predicted"/>
<evidence type="ECO:0000313" key="2">
    <source>
        <dbReference type="Proteomes" id="UP000789920"/>
    </source>
</evidence>
<sequence length="393" mass="45605">MNKYRIIVRDLGVIMKKSDIIVKNGKLISDVLFGLDKEIQVAGDELGEFRHQAESFLWSLADEIKSITKEVEKVKQSEENLFNKFIGSNSKSTSNILASFIRERLKAIERQIPGLQEQLKQVINSISKIQHGANNAHAYLIDGEREAEQALKKHWSGEVIDYYLRKRAESELKRVQSIIKLLRELAPSLMNFENFLKEYRRKIQDVDKEVRYVQSFTKIATVEDIKYLRKAIDDLEKQHEKFSSAEKQLGYKPIDSYYFDDIINSRNRDCTEFRAMIEKPNKAYLKKIRIWSSDIVNAIAFFYSDDTFTIYGTPGDGDSYDFDWHKGEKIKYIFKRIGSVLYAIQFHTDQGRISDWRGGEKGDLYRVLNEYASAIGIHGSFSRQICSIGIITK</sequence>
<keyword evidence="2" id="KW-1185">Reference proteome</keyword>